<keyword evidence="2" id="KW-1185">Reference proteome</keyword>
<protein>
    <submittedName>
        <fullName evidence="1">Uncharacterized protein</fullName>
    </submittedName>
</protein>
<dbReference type="Proteomes" id="UP001054945">
    <property type="component" value="Unassembled WGS sequence"/>
</dbReference>
<dbReference type="AlphaFoldDB" id="A0AAV4N0Q6"/>
<dbReference type="EMBL" id="BPLR01002770">
    <property type="protein sequence ID" value="GIX77598.1"/>
    <property type="molecule type" value="Genomic_DNA"/>
</dbReference>
<evidence type="ECO:0000313" key="1">
    <source>
        <dbReference type="EMBL" id="GIX77598.1"/>
    </source>
</evidence>
<evidence type="ECO:0000313" key="2">
    <source>
        <dbReference type="Proteomes" id="UP001054945"/>
    </source>
</evidence>
<gene>
    <name evidence="1" type="ORF">CEXT_598921</name>
</gene>
<accession>A0AAV4N0Q6</accession>
<proteinExistence type="predicted"/>
<comment type="caution">
    <text evidence="1">The sequence shown here is derived from an EMBL/GenBank/DDBJ whole genome shotgun (WGS) entry which is preliminary data.</text>
</comment>
<reference evidence="1 2" key="1">
    <citation type="submission" date="2021-06" db="EMBL/GenBank/DDBJ databases">
        <title>Caerostris extrusa draft genome.</title>
        <authorList>
            <person name="Kono N."/>
            <person name="Arakawa K."/>
        </authorList>
    </citation>
    <scope>NUCLEOTIDE SEQUENCE [LARGE SCALE GENOMIC DNA]</scope>
</reference>
<name>A0AAV4N0Q6_CAEEX</name>
<organism evidence="1 2">
    <name type="scientific">Caerostris extrusa</name>
    <name type="common">Bark spider</name>
    <name type="synonym">Caerostris bankana</name>
    <dbReference type="NCBI Taxonomy" id="172846"/>
    <lineage>
        <taxon>Eukaryota</taxon>
        <taxon>Metazoa</taxon>
        <taxon>Ecdysozoa</taxon>
        <taxon>Arthropoda</taxon>
        <taxon>Chelicerata</taxon>
        <taxon>Arachnida</taxon>
        <taxon>Araneae</taxon>
        <taxon>Araneomorphae</taxon>
        <taxon>Entelegynae</taxon>
        <taxon>Araneoidea</taxon>
        <taxon>Araneidae</taxon>
        <taxon>Caerostris</taxon>
    </lineage>
</organism>
<sequence length="109" mass="12505">MFQENYWKKRINHVILACIPCSGKHSTPKTSLNFFQNQIKLPFFQSYPTRLLSFPRKGDGTGYGFREKQMKYFLQIGPVVRFRLVGGIPNQSVAVLALSGHQSKLLLMI</sequence>